<evidence type="ECO:0000259" key="2">
    <source>
        <dbReference type="Pfam" id="PF00930"/>
    </source>
</evidence>
<comment type="caution">
    <text evidence="3">The sequence shown here is derived from an EMBL/GenBank/DDBJ whole genome shotgun (WGS) entry which is preliminary data.</text>
</comment>
<reference evidence="3 4" key="1">
    <citation type="submission" date="2019-03" db="EMBL/GenBank/DDBJ databases">
        <title>First draft genome of Liparis tanakae, snailfish: a comprehensive survey of snailfish specific genes.</title>
        <authorList>
            <person name="Kim W."/>
            <person name="Song I."/>
            <person name="Jeong J.-H."/>
            <person name="Kim D."/>
            <person name="Kim S."/>
            <person name="Ryu S."/>
            <person name="Song J.Y."/>
            <person name="Lee S.K."/>
        </authorList>
    </citation>
    <scope>NUCLEOTIDE SEQUENCE [LARGE SCALE GENOMIC DNA]</scope>
    <source>
        <tissue evidence="3">Muscle</tissue>
    </source>
</reference>
<feature type="domain" description="Dipeptidylpeptidase IV N-terminal" evidence="2">
    <location>
        <begin position="1"/>
        <end position="58"/>
    </location>
</feature>
<dbReference type="Pfam" id="PF00930">
    <property type="entry name" value="DPPIV_N"/>
    <property type="match status" value="1"/>
</dbReference>
<evidence type="ECO:0000256" key="1">
    <source>
        <dbReference type="SAM" id="MobiDB-lite"/>
    </source>
</evidence>
<dbReference type="GO" id="GO:0006508">
    <property type="term" value="P:proteolysis"/>
    <property type="evidence" value="ECO:0007669"/>
    <property type="project" value="InterPro"/>
</dbReference>
<accession>A0A4Z2FUQ1</accession>
<keyword evidence="4" id="KW-1185">Reference proteome</keyword>
<evidence type="ECO:0000313" key="3">
    <source>
        <dbReference type="EMBL" id="TNN44899.1"/>
    </source>
</evidence>
<dbReference type="Proteomes" id="UP000314294">
    <property type="component" value="Unassembled WGS sequence"/>
</dbReference>
<proteinExistence type="predicted"/>
<sequence>MQHVLFAFEVKPLYRHSYVAKYIIYSLVTQETWPLKPPEVHEGVLQFAGWGPRGEQLVRRPYSRDYTASPVSLGESDRRHSRGSRSVQGGSDERRADKRFKERFGDFRGELLLL</sequence>
<gene>
    <name evidence="3" type="primary">DPP10_6</name>
    <name evidence="3" type="ORF">EYF80_044904</name>
</gene>
<feature type="region of interest" description="Disordered" evidence="1">
    <location>
        <begin position="61"/>
        <end position="97"/>
    </location>
</feature>
<protein>
    <submittedName>
        <fullName evidence="3">Inactive dipeptidyl peptidase 10</fullName>
    </submittedName>
</protein>
<dbReference type="OrthoDB" id="16520at2759"/>
<evidence type="ECO:0000313" key="4">
    <source>
        <dbReference type="Proteomes" id="UP000314294"/>
    </source>
</evidence>
<dbReference type="AlphaFoldDB" id="A0A4Z2FUQ1"/>
<name>A0A4Z2FUQ1_9TELE</name>
<dbReference type="Gene3D" id="2.140.10.30">
    <property type="entry name" value="Dipeptidylpeptidase IV, N-terminal domain"/>
    <property type="match status" value="1"/>
</dbReference>
<dbReference type="EMBL" id="SRLO01000878">
    <property type="protein sequence ID" value="TNN44899.1"/>
    <property type="molecule type" value="Genomic_DNA"/>
</dbReference>
<dbReference type="InterPro" id="IPR002469">
    <property type="entry name" value="Peptidase_S9B_N"/>
</dbReference>
<organism evidence="3 4">
    <name type="scientific">Liparis tanakae</name>
    <name type="common">Tanaka's snailfish</name>
    <dbReference type="NCBI Taxonomy" id="230148"/>
    <lineage>
        <taxon>Eukaryota</taxon>
        <taxon>Metazoa</taxon>
        <taxon>Chordata</taxon>
        <taxon>Craniata</taxon>
        <taxon>Vertebrata</taxon>
        <taxon>Euteleostomi</taxon>
        <taxon>Actinopterygii</taxon>
        <taxon>Neopterygii</taxon>
        <taxon>Teleostei</taxon>
        <taxon>Neoteleostei</taxon>
        <taxon>Acanthomorphata</taxon>
        <taxon>Eupercaria</taxon>
        <taxon>Perciformes</taxon>
        <taxon>Cottioidei</taxon>
        <taxon>Cottales</taxon>
        <taxon>Liparidae</taxon>
        <taxon>Liparis</taxon>
    </lineage>
</organism>